<sequence length="179" mass="18919">MKTFPPRLRKLTLTAHVTSSLGWLGAVAAFLALALAGLTSAESQTVRGAYVAMELVGWWVIVPFSVASLVTGVVQSLGTVYGLVRHYWVIAKLLITVVATLLLLVHMQPVGHLADAAARAALAAGELEGMRVQLIADAAAALAVLLVAAGLSVFKPRGVTRYGRRRQREQAATGQRIAV</sequence>
<feature type="transmembrane region" description="Helical" evidence="1">
    <location>
        <begin position="86"/>
        <end position="105"/>
    </location>
</feature>
<protein>
    <recommendedName>
        <fullName evidence="4">DUF2269 domain-containing protein</fullName>
    </recommendedName>
</protein>
<gene>
    <name evidence="2" type="ORF">GPJ59_01260</name>
</gene>
<evidence type="ECO:0000256" key="1">
    <source>
        <dbReference type="SAM" id="Phobius"/>
    </source>
</evidence>
<dbReference type="EMBL" id="WTFF01000004">
    <property type="protein sequence ID" value="MBW5480564.1"/>
    <property type="molecule type" value="Genomic_DNA"/>
</dbReference>
<feature type="transmembrane region" description="Helical" evidence="1">
    <location>
        <begin position="57"/>
        <end position="74"/>
    </location>
</feature>
<name>A0ABS6YZJ9_9ACTN</name>
<keyword evidence="1" id="KW-0472">Membrane</keyword>
<organism evidence="2 3">
    <name type="scientific">Streptomyces bambusae</name>
    <dbReference type="NCBI Taxonomy" id="1550616"/>
    <lineage>
        <taxon>Bacteria</taxon>
        <taxon>Bacillati</taxon>
        <taxon>Actinomycetota</taxon>
        <taxon>Actinomycetes</taxon>
        <taxon>Kitasatosporales</taxon>
        <taxon>Streptomycetaceae</taxon>
        <taxon>Streptomyces</taxon>
    </lineage>
</organism>
<keyword evidence="1" id="KW-0812">Transmembrane</keyword>
<comment type="caution">
    <text evidence="2">The sequence shown here is derived from an EMBL/GenBank/DDBJ whole genome shotgun (WGS) entry which is preliminary data.</text>
</comment>
<reference evidence="2 3" key="1">
    <citation type="submission" date="2019-12" db="EMBL/GenBank/DDBJ databases">
        <title>Genome sequence of Streptomyces bambusae.</title>
        <authorList>
            <person name="Bansal K."/>
            <person name="Choksket S."/>
            <person name="Korpole S."/>
            <person name="Patil P.B."/>
        </authorList>
    </citation>
    <scope>NUCLEOTIDE SEQUENCE [LARGE SCALE GENOMIC DNA]</scope>
    <source>
        <strain evidence="2 3">SK60</strain>
    </source>
</reference>
<keyword evidence="1" id="KW-1133">Transmembrane helix</keyword>
<feature type="transmembrane region" description="Helical" evidence="1">
    <location>
        <begin position="134"/>
        <end position="154"/>
    </location>
</feature>
<proteinExistence type="predicted"/>
<evidence type="ECO:0000313" key="2">
    <source>
        <dbReference type="EMBL" id="MBW5480564.1"/>
    </source>
</evidence>
<dbReference type="Proteomes" id="UP000812013">
    <property type="component" value="Unassembled WGS sequence"/>
</dbReference>
<accession>A0ABS6YZJ9</accession>
<evidence type="ECO:0000313" key="3">
    <source>
        <dbReference type="Proteomes" id="UP000812013"/>
    </source>
</evidence>
<keyword evidence="3" id="KW-1185">Reference proteome</keyword>
<dbReference type="RefSeq" id="WP_219664324.1">
    <property type="nucleotide sequence ID" value="NZ_WTFF01000004.1"/>
</dbReference>
<evidence type="ECO:0008006" key="4">
    <source>
        <dbReference type="Google" id="ProtNLM"/>
    </source>
</evidence>